<gene>
    <name evidence="11" type="ordered locus">Desmer_1764</name>
</gene>
<evidence type="ECO:0000313" key="11">
    <source>
        <dbReference type="EMBL" id="AFQ43731.1"/>
    </source>
</evidence>
<dbReference type="SUPFAM" id="SSF90123">
    <property type="entry name" value="ABC transporter transmembrane region"/>
    <property type="match status" value="1"/>
</dbReference>
<accession>J7IYE8</accession>
<dbReference type="PROSITE" id="PS00211">
    <property type="entry name" value="ABC_TRANSPORTER_1"/>
    <property type="match status" value="1"/>
</dbReference>
<keyword evidence="4 11" id="KW-0067">ATP-binding</keyword>
<dbReference type="Proteomes" id="UP000005262">
    <property type="component" value="Chromosome"/>
</dbReference>
<dbReference type="GO" id="GO:0042883">
    <property type="term" value="P:cysteine transport"/>
    <property type="evidence" value="ECO:0007669"/>
    <property type="project" value="InterPro"/>
</dbReference>
<feature type="transmembrane region" description="Helical" evidence="8">
    <location>
        <begin position="164"/>
        <end position="184"/>
    </location>
</feature>
<dbReference type="PANTHER" id="PTHR24221">
    <property type="entry name" value="ATP-BINDING CASSETTE SUB-FAMILY B"/>
    <property type="match status" value="1"/>
</dbReference>
<dbReference type="PANTHER" id="PTHR24221:SF590">
    <property type="entry name" value="COMPONENT LINKED WITH THE ASSEMBLY OF CYTOCHROME' TRANSPORT TRANSMEMBRANE ATP-BINDING PROTEIN ABC TRANSPORTER CYDD-RELATED"/>
    <property type="match status" value="1"/>
</dbReference>
<dbReference type="GO" id="GO:0005524">
    <property type="term" value="F:ATP binding"/>
    <property type="evidence" value="ECO:0007669"/>
    <property type="project" value="UniProtKB-KW"/>
</dbReference>
<feature type="transmembrane region" description="Helical" evidence="8">
    <location>
        <begin position="269"/>
        <end position="294"/>
    </location>
</feature>
<evidence type="ECO:0000259" key="9">
    <source>
        <dbReference type="PROSITE" id="PS50893"/>
    </source>
</evidence>
<dbReference type="HOGENOM" id="CLU_000604_84_9_9"/>
<evidence type="ECO:0000256" key="1">
    <source>
        <dbReference type="ARBA" id="ARBA00004651"/>
    </source>
</evidence>
<reference evidence="12" key="2">
    <citation type="submission" date="2012-08" db="EMBL/GenBank/DDBJ databases">
        <title>Finished genome of Desulfosporosinus meridiei DSM 13257.</title>
        <authorList>
            <person name="Huntemann M."/>
            <person name="Wei C.-L."/>
            <person name="Han J."/>
            <person name="Detter J.C."/>
            <person name="Han C."/>
            <person name="Davenport K."/>
            <person name="Daligault H."/>
            <person name="Erkkila T."/>
            <person name="Gu W."/>
            <person name="Munk A.C.C."/>
            <person name="Teshima H."/>
            <person name="Xu Y."/>
            <person name="Chain P."/>
            <person name="Tapia R."/>
            <person name="Chen A."/>
            <person name="Krypides N."/>
            <person name="Mavromatis K."/>
            <person name="Markowitz V."/>
            <person name="Szeto E."/>
            <person name="Ivanova N."/>
            <person name="Mikhailova N."/>
            <person name="Ovchinnikova G."/>
            <person name="Pagani I."/>
            <person name="Pati A."/>
            <person name="Goodwin L."/>
            <person name="Peters L."/>
            <person name="Pitluck S."/>
            <person name="Woyke T."/>
            <person name="Pester M."/>
            <person name="Spring S."/>
            <person name="Ollivier B."/>
            <person name="Rattei T."/>
            <person name="Klenk H.-P."/>
            <person name="Wagner M."/>
            <person name="Loy A."/>
        </authorList>
    </citation>
    <scope>NUCLEOTIDE SEQUENCE [LARGE SCALE GENOMIC DNA]</scope>
    <source>
        <strain evidence="12">ATCC BAA-275 / DSM 13257 / NCIMB 13706 / S10</strain>
    </source>
</reference>
<evidence type="ECO:0000259" key="10">
    <source>
        <dbReference type="PROSITE" id="PS50929"/>
    </source>
</evidence>
<dbReference type="SMART" id="SM00382">
    <property type="entry name" value="AAA"/>
    <property type="match status" value="1"/>
</dbReference>
<evidence type="ECO:0000256" key="8">
    <source>
        <dbReference type="SAM" id="Phobius"/>
    </source>
</evidence>
<comment type="subcellular location">
    <subcellularLocation>
        <location evidence="1">Cell membrane</location>
        <topology evidence="1">Multi-pass membrane protein</topology>
    </subcellularLocation>
</comment>
<dbReference type="InterPro" id="IPR027417">
    <property type="entry name" value="P-loop_NTPase"/>
</dbReference>
<dbReference type="eggNOG" id="COG4988">
    <property type="taxonomic scope" value="Bacteria"/>
</dbReference>
<feature type="domain" description="ABC transporter" evidence="9">
    <location>
        <begin position="372"/>
        <end position="607"/>
    </location>
</feature>
<keyword evidence="2 8" id="KW-0812">Transmembrane</keyword>
<reference evidence="11 12" key="1">
    <citation type="journal article" date="2012" name="J. Bacteriol.">
        <title>Complete genome sequences of Desulfosporosinus orientis DSM765T, Desulfosporosinus youngiae DSM17734T, Desulfosporosinus meridiei DSM13257T, and Desulfosporosinus acidiphilus DSM22704T.</title>
        <authorList>
            <person name="Pester M."/>
            <person name="Brambilla E."/>
            <person name="Alazard D."/>
            <person name="Rattei T."/>
            <person name="Weinmaier T."/>
            <person name="Han J."/>
            <person name="Lucas S."/>
            <person name="Lapidus A."/>
            <person name="Cheng J.F."/>
            <person name="Goodwin L."/>
            <person name="Pitluck S."/>
            <person name="Peters L."/>
            <person name="Ovchinnikova G."/>
            <person name="Teshima H."/>
            <person name="Detter J.C."/>
            <person name="Han C.S."/>
            <person name="Tapia R."/>
            <person name="Land M.L."/>
            <person name="Hauser L."/>
            <person name="Kyrpides N.C."/>
            <person name="Ivanova N.N."/>
            <person name="Pagani I."/>
            <person name="Huntmann M."/>
            <person name="Wei C.L."/>
            <person name="Davenport K.W."/>
            <person name="Daligault H."/>
            <person name="Chain P.S."/>
            <person name="Chen A."/>
            <person name="Mavromatis K."/>
            <person name="Markowitz V."/>
            <person name="Szeto E."/>
            <person name="Mikhailova N."/>
            <person name="Pati A."/>
            <person name="Wagner M."/>
            <person name="Woyke T."/>
            <person name="Ollivier B."/>
            <person name="Klenk H.P."/>
            <person name="Spring S."/>
            <person name="Loy A."/>
        </authorList>
    </citation>
    <scope>NUCLEOTIDE SEQUENCE [LARGE SCALE GENOMIC DNA]</scope>
    <source>
        <strain evidence="12">ATCC BAA-275 / DSM 13257 / NCIMB 13706 / S10</strain>
    </source>
</reference>
<evidence type="ECO:0000256" key="3">
    <source>
        <dbReference type="ARBA" id="ARBA00022741"/>
    </source>
</evidence>
<dbReference type="Gene3D" id="1.20.1560.10">
    <property type="entry name" value="ABC transporter type 1, transmembrane domain"/>
    <property type="match status" value="1"/>
</dbReference>
<dbReference type="PROSITE" id="PS50929">
    <property type="entry name" value="ABC_TM1F"/>
    <property type="match status" value="1"/>
</dbReference>
<organism evidence="11 12">
    <name type="scientific">Desulfosporosinus meridiei (strain ATCC BAA-275 / DSM 13257 / KCTC 12902 / NCIMB 13706 / S10)</name>
    <dbReference type="NCBI Taxonomy" id="768704"/>
    <lineage>
        <taxon>Bacteria</taxon>
        <taxon>Bacillati</taxon>
        <taxon>Bacillota</taxon>
        <taxon>Clostridia</taxon>
        <taxon>Eubacteriales</taxon>
        <taxon>Desulfitobacteriaceae</taxon>
        <taxon>Desulfosporosinus</taxon>
    </lineage>
</organism>
<dbReference type="GO" id="GO:0005886">
    <property type="term" value="C:plasma membrane"/>
    <property type="evidence" value="ECO:0007669"/>
    <property type="project" value="UniProtKB-SubCell"/>
</dbReference>
<feature type="transmembrane region" description="Helical" evidence="8">
    <location>
        <begin position="190"/>
        <end position="211"/>
    </location>
</feature>
<feature type="transmembrane region" description="Helical" evidence="8">
    <location>
        <begin position="87"/>
        <end position="103"/>
    </location>
</feature>
<protein>
    <submittedName>
        <fullName evidence="11">Cysteine export CydDC family ABC transporter permease subunit/ATP-binding protein CydD</fullName>
    </submittedName>
</protein>
<dbReference type="Pfam" id="PF00005">
    <property type="entry name" value="ABC_tran"/>
    <property type="match status" value="1"/>
</dbReference>
<keyword evidence="6 8" id="KW-0472">Membrane</keyword>
<dbReference type="Pfam" id="PF00664">
    <property type="entry name" value="ABC_membrane"/>
    <property type="match status" value="1"/>
</dbReference>
<sequence>MKPYEETPNFDGPKIKTEEPSPCLAEGDDNKMFDKRLIREGRSVWRFLLLTICLSIGIALLAVAQAWFFSGVVSRVFLEGANLKETWNFLLMILAIIITRAIFQWGSEVSAFEVASYIKLNLRERLLKHIMSLGPLYTRGERSGELISTVIDGIEALEDYFSKYLPQLLLAAGIPLVILCFVFPRDWKSGVILLVTGPLIPIFMMLIGKLAEKKSLQQWKDLSWMSAHFLDILQGLTTLKVFGQAKNQTRVIERVSESFRRSTLSVLRIAFLSALMLEFLATISTALVAVTIGLRLVNGTLSYSSGLFLLLLAPEFYTPLRTLGLNFHAGLSGVNAAARIFEILDAPLQDEDNDDQTEFKTDTPALPGNFRVTFQDVSLTYQAGGAPVLKGINLSINSGEQIAIVGPSGGGKTSVAQLLLGFINPTSGNIQINGVYLDRISKEKLLNEIAYVPQNTYLFAGSVAENIRLGRPSAGFEDLVRAAQEASAHEFIMKLPNGYETYLGEGGARLSGGQAQRIALARAFLKNAQLLILDEATSSLDLESEKYVQEALTRLLQGRTALIIAHRLDTVFQADRILVMDQGQIVEAGTHMELVREQGLYHSFLKEYRGEIG</sequence>
<feature type="region of interest" description="Disordered" evidence="7">
    <location>
        <begin position="1"/>
        <end position="21"/>
    </location>
</feature>
<feature type="domain" description="ABC transmembrane type-1" evidence="10">
    <location>
        <begin position="49"/>
        <end position="332"/>
    </location>
</feature>
<dbReference type="InterPro" id="IPR036640">
    <property type="entry name" value="ABC1_TM_sf"/>
</dbReference>
<evidence type="ECO:0000256" key="7">
    <source>
        <dbReference type="SAM" id="MobiDB-lite"/>
    </source>
</evidence>
<dbReference type="NCBIfam" id="TIGR02857">
    <property type="entry name" value="CydD"/>
    <property type="match status" value="1"/>
</dbReference>
<evidence type="ECO:0000256" key="2">
    <source>
        <dbReference type="ARBA" id="ARBA00022692"/>
    </source>
</evidence>
<keyword evidence="5 8" id="KW-1133">Transmembrane helix</keyword>
<feature type="transmembrane region" description="Helical" evidence="8">
    <location>
        <begin position="44"/>
        <end position="67"/>
    </location>
</feature>
<proteinExistence type="predicted"/>
<evidence type="ECO:0000256" key="4">
    <source>
        <dbReference type="ARBA" id="ARBA00022840"/>
    </source>
</evidence>
<dbReference type="InterPro" id="IPR003593">
    <property type="entry name" value="AAA+_ATPase"/>
</dbReference>
<dbReference type="GO" id="GO:0016887">
    <property type="term" value="F:ATP hydrolysis activity"/>
    <property type="evidence" value="ECO:0007669"/>
    <property type="project" value="InterPro"/>
</dbReference>
<keyword evidence="3" id="KW-0547">Nucleotide-binding</keyword>
<dbReference type="GO" id="GO:0140359">
    <property type="term" value="F:ABC-type transporter activity"/>
    <property type="evidence" value="ECO:0007669"/>
    <property type="project" value="InterPro"/>
</dbReference>
<dbReference type="InterPro" id="IPR003439">
    <property type="entry name" value="ABC_transporter-like_ATP-bd"/>
</dbReference>
<evidence type="ECO:0000313" key="12">
    <source>
        <dbReference type="Proteomes" id="UP000005262"/>
    </source>
</evidence>
<evidence type="ECO:0000256" key="6">
    <source>
        <dbReference type="ARBA" id="ARBA00023136"/>
    </source>
</evidence>
<dbReference type="PROSITE" id="PS50893">
    <property type="entry name" value="ABC_TRANSPORTER_2"/>
    <property type="match status" value="1"/>
</dbReference>
<dbReference type="STRING" id="768704.Desmer_1764"/>
<dbReference type="InterPro" id="IPR039421">
    <property type="entry name" value="Type_1_exporter"/>
</dbReference>
<dbReference type="SUPFAM" id="SSF52540">
    <property type="entry name" value="P-loop containing nucleoside triphosphate hydrolases"/>
    <property type="match status" value="1"/>
</dbReference>
<dbReference type="InterPro" id="IPR014216">
    <property type="entry name" value="ABC_transptr_CydD"/>
</dbReference>
<evidence type="ECO:0000256" key="5">
    <source>
        <dbReference type="ARBA" id="ARBA00022989"/>
    </source>
</evidence>
<name>J7IYE8_DESMD</name>
<dbReference type="InterPro" id="IPR017871">
    <property type="entry name" value="ABC_transporter-like_CS"/>
</dbReference>
<dbReference type="KEGG" id="dmi:Desmer_1764"/>
<dbReference type="CDD" id="cd18584">
    <property type="entry name" value="ABC_6TM_AarD_CydD"/>
    <property type="match status" value="1"/>
</dbReference>
<dbReference type="FunFam" id="3.40.50.300:FF:000218">
    <property type="entry name" value="Multidrug ABC transporter ATP-binding protein"/>
    <property type="match status" value="1"/>
</dbReference>
<dbReference type="EMBL" id="CP003629">
    <property type="protein sequence ID" value="AFQ43731.1"/>
    <property type="molecule type" value="Genomic_DNA"/>
</dbReference>
<dbReference type="InterPro" id="IPR011527">
    <property type="entry name" value="ABC1_TM_dom"/>
</dbReference>
<keyword evidence="12" id="KW-1185">Reference proteome</keyword>
<dbReference type="Gene3D" id="3.40.50.300">
    <property type="entry name" value="P-loop containing nucleotide triphosphate hydrolases"/>
    <property type="match status" value="1"/>
</dbReference>
<dbReference type="AlphaFoldDB" id="J7IYE8"/>